<evidence type="ECO:0000259" key="14">
    <source>
        <dbReference type="PROSITE" id="PS51192"/>
    </source>
</evidence>
<dbReference type="Pfam" id="PF01043">
    <property type="entry name" value="SecA_PP_bind"/>
    <property type="match status" value="1"/>
</dbReference>
<evidence type="ECO:0000256" key="4">
    <source>
        <dbReference type="ARBA" id="ARBA00022448"/>
    </source>
</evidence>
<dbReference type="NCBIfam" id="TIGR00963">
    <property type="entry name" value="secA"/>
    <property type="match status" value="1"/>
</dbReference>
<dbReference type="Gene3D" id="3.40.50.300">
    <property type="entry name" value="P-loop containing nucleotide triphosphate hydrolases"/>
    <property type="match status" value="2"/>
</dbReference>
<feature type="domain" description="SecA family profile" evidence="15">
    <location>
        <begin position="84"/>
        <end position="773"/>
    </location>
</feature>
<evidence type="ECO:0000256" key="9">
    <source>
        <dbReference type="ARBA" id="ARBA00023010"/>
    </source>
</evidence>
<keyword evidence="5 12" id="KW-0547">Nucleotide-binding</keyword>
<dbReference type="PROSITE" id="PS51192">
    <property type="entry name" value="HELICASE_ATP_BIND_1"/>
    <property type="match status" value="1"/>
</dbReference>
<dbReference type="SMR" id="A0A1S4D963"/>
<dbReference type="Gene3D" id="1.10.3060.10">
    <property type="entry name" value="Helical scaffold and wing domains of SecA"/>
    <property type="match status" value="1"/>
</dbReference>
<dbReference type="RefSeq" id="XP_016509980.1">
    <property type="nucleotide sequence ID" value="XM_016654494.1"/>
</dbReference>
<dbReference type="GO" id="GO:0016464">
    <property type="term" value="F:chloroplast protein-transporting ATPase activity"/>
    <property type="evidence" value="ECO:0007669"/>
    <property type="project" value="UniProtKB-EC"/>
</dbReference>
<dbReference type="Gene3D" id="3.90.1440.10">
    <property type="entry name" value="SecA, preprotein cross-linking domain"/>
    <property type="match status" value="1"/>
</dbReference>
<reference evidence="16" key="1">
    <citation type="submission" date="2025-08" db="UniProtKB">
        <authorList>
            <consortium name="RefSeq"/>
        </authorList>
    </citation>
    <scope>IDENTIFICATION</scope>
</reference>
<feature type="compositionally biased region" description="Polar residues" evidence="13">
    <location>
        <begin position="1008"/>
        <end position="1017"/>
    </location>
</feature>
<feature type="region of interest" description="Disordered" evidence="13">
    <location>
        <begin position="994"/>
        <end position="1028"/>
    </location>
</feature>
<dbReference type="GO" id="GO:0006605">
    <property type="term" value="P:protein targeting"/>
    <property type="evidence" value="ECO:0007669"/>
    <property type="project" value="InterPro"/>
</dbReference>
<dbReference type="KEGG" id="nta:107827375"/>
<evidence type="ECO:0000256" key="8">
    <source>
        <dbReference type="ARBA" id="ARBA00022967"/>
    </source>
</evidence>
<dbReference type="InterPro" id="IPR044722">
    <property type="entry name" value="SecA_SF2_C"/>
</dbReference>
<dbReference type="HAMAP" id="MF_01382">
    <property type="entry name" value="SecA"/>
    <property type="match status" value="1"/>
</dbReference>
<dbReference type="InterPro" id="IPR000185">
    <property type="entry name" value="SecA"/>
</dbReference>
<comment type="subcellular location">
    <subcellularLocation>
        <location evidence="1">Plastid</location>
        <location evidence="1">Chloroplast stroma</location>
    </subcellularLocation>
    <subcellularLocation>
        <location evidence="2">Plastid</location>
        <location evidence="2">Chloroplast thylakoid membrane</location>
        <topology evidence="2">Peripheral membrane protein</topology>
    </subcellularLocation>
</comment>
<dbReference type="InterPro" id="IPR011130">
    <property type="entry name" value="SecA_preprotein_X-link_dom"/>
</dbReference>
<gene>
    <name evidence="16" type="primary">LOC107827375</name>
</gene>
<evidence type="ECO:0000256" key="1">
    <source>
        <dbReference type="ARBA" id="ARBA00004470"/>
    </source>
</evidence>
<dbReference type="CDD" id="cd17928">
    <property type="entry name" value="DEXDc_SecA"/>
    <property type="match status" value="1"/>
</dbReference>
<feature type="compositionally biased region" description="Low complexity" evidence="13">
    <location>
        <begin position="1018"/>
        <end position="1028"/>
    </location>
</feature>
<evidence type="ECO:0000256" key="5">
    <source>
        <dbReference type="ARBA" id="ARBA00022741"/>
    </source>
</evidence>
<keyword evidence="4 12" id="KW-0813">Transport</keyword>
<dbReference type="AlphaFoldDB" id="A0A1S4D963"/>
<keyword evidence="8" id="KW-1278">Translocase</keyword>
<dbReference type="SUPFAM" id="SSF52540">
    <property type="entry name" value="P-loop containing nucleoside triphosphate hydrolases"/>
    <property type="match status" value="2"/>
</dbReference>
<evidence type="ECO:0000256" key="11">
    <source>
        <dbReference type="ARBA" id="ARBA00034043"/>
    </source>
</evidence>
<evidence type="ECO:0000256" key="7">
    <source>
        <dbReference type="ARBA" id="ARBA00022927"/>
    </source>
</evidence>
<proteinExistence type="inferred from homology"/>
<feature type="compositionally biased region" description="Basic and acidic residues" evidence="13">
    <location>
        <begin position="994"/>
        <end position="1006"/>
    </location>
</feature>
<keyword evidence="6 12" id="KW-0067">ATP-binding</keyword>
<organism evidence="16">
    <name type="scientific">Nicotiana tabacum</name>
    <name type="common">Common tobacco</name>
    <dbReference type="NCBI Taxonomy" id="4097"/>
    <lineage>
        <taxon>Eukaryota</taxon>
        <taxon>Viridiplantae</taxon>
        <taxon>Streptophyta</taxon>
        <taxon>Embryophyta</taxon>
        <taxon>Tracheophyta</taxon>
        <taxon>Spermatophyta</taxon>
        <taxon>Magnoliopsida</taxon>
        <taxon>eudicotyledons</taxon>
        <taxon>Gunneridae</taxon>
        <taxon>Pentapetalae</taxon>
        <taxon>asterids</taxon>
        <taxon>lamiids</taxon>
        <taxon>Solanales</taxon>
        <taxon>Solanaceae</taxon>
        <taxon>Nicotianoideae</taxon>
        <taxon>Nicotianeae</taxon>
        <taxon>Nicotiana</taxon>
    </lineage>
</organism>
<dbReference type="PANTHER" id="PTHR30612">
    <property type="entry name" value="SECA INNER MEMBRANE COMPONENT OF SEC PROTEIN SECRETION SYSTEM"/>
    <property type="match status" value="1"/>
</dbReference>
<evidence type="ECO:0000256" key="13">
    <source>
        <dbReference type="SAM" id="MobiDB-lite"/>
    </source>
</evidence>
<dbReference type="SUPFAM" id="SSF81886">
    <property type="entry name" value="Helical scaffold and wing domains of SecA"/>
    <property type="match status" value="1"/>
</dbReference>
<dbReference type="InterPro" id="IPR036266">
    <property type="entry name" value="SecA_Wing/Scaffold_sf"/>
</dbReference>
<dbReference type="PaxDb" id="4097-A0A1S4D963"/>
<dbReference type="GO" id="GO:0017038">
    <property type="term" value="P:protein import"/>
    <property type="evidence" value="ECO:0007669"/>
    <property type="project" value="InterPro"/>
</dbReference>
<dbReference type="InterPro" id="IPR014001">
    <property type="entry name" value="Helicase_ATP-bd"/>
</dbReference>
<dbReference type="OMA" id="MVHYDVQ"/>
<dbReference type="InterPro" id="IPR020937">
    <property type="entry name" value="SecA_CS"/>
</dbReference>
<dbReference type="GO" id="GO:0009535">
    <property type="term" value="C:chloroplast thylakoid membrane"/>
    <property type="evidence" value="ECO:0007669"/>
    <property type="project" value="UniProtKB-SubCell"/>
</dbReference>
<dbReference type="GO" id="GO:0005524">
    <property type="term" value="F:ATP binding"/>
    <property type="evidence" value="ECO:0000318"/>
    <property type="project" value="GO_Central"/>
</dbReference>
<evidence type="ECO:0000259" key="15">
    <source>
        <dbReference type="PROSITE" id="PS51196"/>
    </source>
</evidence>
<dbReference type="CDD" id="cd18803">
    <property type="entry name" value="SF2_C_secA"/>
    <property type="match status" value="1"/>
</dbReference>
<dbReference type="OrthoDB" id="27934at2759"/>
<dbReference type="Pfam" id="PF07516">
    <property type="entry name" value="SecA_SW"/>
    <property type="match status" value="1"/>
</dbReference>
<dbReference type="InterPro" id="IPR011115">
    <property type="entry name" value="SecA_DEAD"/>
</dbReference>
<dbReference type="GO" id="GO:0009570">
    <property type="term" value="C:chloroplast stroma"/>
    <property type="evidence" value="ECO:0007669"/>
    <property type="project" value="UniProtKB-SubCell"/>
</dbReference>
<evidence type="ECO:0000313" key="16">
    <source>
        <dbReference type="RefSeq" id="XP_016509980.1"/>
    </source>
</evidence>
<evidence type="ECO:0000256" key="6">
    <source>
        <dbReference type="ARBA" id="ARBA00022840"/>
    </source>
</evidence>
<feature type="domain" description="Helicase ATP-binding" evidence="14">
    <location>
        <begin position="170"/>
        <end position="328"/>
    </location>
</feature>
<dbReference type="FunFam" id="3.40.50.300:FF:000113">
    <property type="entry name" value="Preprotein translocase subunit SecA"/>
    <property type="match status" value="1"/>
</dbReference>
<evidence type="ECO:0000256" key="3">
    <source>
        <dbReference type="ARBA" id="ARBA00007650"/>
    </source>
</evidence>
<dbReference type="SUPFAM" id="SSF81767">
    <property type="entry name" value="Pre-protein crosslinking domain of SecA"/>
    <property type="match status" value="1"/>
</dbReference>
<comment type="similarity">
    <text evidence="3 12">Belongs to the SecA family.</text>
</comment>
<protein>
    <recommendedName>
        <fullName evidence="12">Protein translocase subunit SecA</fullName>
    </recommendedName>
</protein>
<evidence type="ECO:0000256" key="10">
    <source>
        <dbReference type="ARBA" id="ARBA00023136"/>
    </source>
</evidence>
<dbReference type="FunFam" id="1.10.3060.10:FF:000003">
    <property type="entry name" value="Protein translocase subunit SecA"/>
    <property type="match status" value="1"/>
</dbReference>
<dbReference type="PROSITE" id="PS51196">
    <property type="entry name" value="SECA_MOTOR_DEAD"/>
    <property type="match status" value="1"/>
</dbReference>
<dbReference type="PRINTS" id="PR00906">
    <property type="entry name" value="SECA"/>
</dbReference>
<evidence type="ECO:0000256" key="12">
    <source>
        <dbReference type="RuleBase" id="RU003874"/>
    </source>
</evidence>
<dbReference type="InterPro" id="IPR027417">
    <property type="entry name" value="P-loop_NTPase"/>
</dbReference>
<comment type="catalytic activity">
    <reaction evidence="11">
        <text>ATP + H2O + chloroplast-proteinSide 1 = ADP + phosphate + chloroplast-proteinSide 2.</text>
        <dbReference type="EC" id="7.4.2.4"/>
    </reaction>
</comment>
<dbReference type="Pfam" id="PF21090">
    <property type="entry name" value="P-loop_SecA"/>
    <property type="match status" value="1"/>
</dbReference>
<dbReference type="Pfam" id="PF07517">
    <property type="entry name" value="SecA_DEAD"/>
    <property type="match status" value="1"/>
</dbReference>
<keyword evidence="7 12" id="KW-0653">Protein transport</keyword>
<dbReference type="SMART" id="SM00958">
    <property type="entry name" value="SecA_PP_bind"/>
    <property type="match status" value="1"/>
</dbReference>
<sequence length="1028" mass="115981">MELVVSPAAIEWSAAAINRRPPSLFNRCGTADDKVGGLVNTRSWLRGGEQSQSQSLCLLNFRQKQSRRSRRRRVTSPVASLGGLLGGIFKSSDSGESTRQMYASTVALINGMESQLSSLSDSQLREKTVTLQERARRGDSLDSLLPEAFAVVREASKRVLGLRPFDVQLIGGMVLHKGEIAEMRTGEGKTLVAILPAYLNALTGKGVHAVTVNDYLARRDCEWVGQVPRFLGLKVGLIQQNMTSEQRRENYLCDITYVTNSELGFDYLRDNLATSVDELVMRNFNYCVIDEVDSILIDEARTPLIISGPAEKPSDQYYKAAKVAAAFERDIHYTVDEKQKNVLLTEQGYADAEEILDVKDLYDPREQWASYILNAIKAKELFLKDVNYIIRGKEILIVDEFTGRVMQGRRWSDGLHQAVEAKEGVPIQNETITLASISYQNFFLQFPKLCGMTGTAATESAEFESIYKLKVTMVPTNKPMIRKDESDVVFRATSGKWRAVVVEISRMHKIGRPVLVGTTSVEQSDALSEQLREAGIPHEVLNAKPENVEREAEIVAQSGRLGAVTIATNMAGRGTDIILGGNAEFMARLKLREILMPRVVRPAEGVFVSVKKPPPKRSWKVTESLFPCALSKEKTKLAEEAVEFAVKMWGPRSLTELEAEERLSYSCEKGPVQDEVIAKLRSAFLEIVREYKVYTEGEKKEAVSAGGLHVIGTERHESRRIDNQLRGRSGRQGDPGSSRFFLSLEDNIFRVFGGDRIQGLMRAFRVEDLPIESKMLTKALDEAQRKVENYFFDIRKQLFEYDEVLNSQRDRIYTERRRALEADDLQSLLIEYAELTMNDILEANIGPDAPRESWDLEKLISKLQQYCYLLNDLTPDLLTSNGSTYEALQQYLQLRGREAYLQKRDTVEKQAPGLMKEAEKFLILNNIDRLWKEHLQALKFVQQAVGLRGYAQRDPLIEYKLEGYNLFIEMMAQIRRNVIYAVYQFQPVMVKQQDQKQSNKVDKLDTNGRANNGATNPSPSAVSSQSST</sequence>
<dbReference type="InterPro" id="IPR036670">
    <property type="entry name" value="SecA_X-link_sf"/>
</dbReference>
<dbReference type="FunFam" id="3.40.50.300:FF:000334">
    <property type="entry name" value="Protein translocase subunit SecA"/>
    <property type="match status" value="1"/>
</dbReference>
<dbReference type="GO" id="GO:0006886">
    <property type="term" value="P:intracellular protein transport"/>
    <property type="evidence" value="ECO:0007669"/>
    <property type="project" value="InterPro"/>
</dbReference>
<accession>A0A1S4D963</accession>
<dbReference type="InterPro" id="IPR014018">
    <property type="entry name" value="SecA_motor_DEAD"/>
</dbReference>
<name>A0A1S4D963_TOBAC</name>
<evidence type="ECO:0000256" key="2">
    <source>
        <dbReference type="ARBA" id="ARBA00004525"/>
    </source>
</evidence>
<dbReference type="PANTHER" id="PTHR30612:SF0">
    <property type="entry name" value="CHLOROPLAST PROTEIN-TRANSPORTING ATPASE"/>
    <property type="match status" value="1"/>
</dbReference>
<dbReference type="PROSITE" id="PS01312">
    <property type="entry name" value="SECA"/>
    <property type="match status" value="1"/>
</dbReference>
<dbReference type="STRING" id="4097.A0A1S4D963"/>
<dbReference type="SMART" id="SM00957">
    <property type="entry name" value="SecA_DEAD"/>
    <property type="match status" value="1"/>
</dbReference>
<keyword evidence="10" id="KW-0472">Membrane</keyword>
<keyword evidence="9 12" id="KW-0811">Translocation</keyword>
<dbReference type="InterPro" id="IPR011116">
    <property type="entry name" value="SecA_Wing/Scaffold"/>
</dbReference>
<dbReference type="FunFam" id="3.90.1440.10:FF:000003">
    <property type="entry name" value="Preprotein translocase SecA subunit"/>
    <property type="match status" value="1"/>
</dbReference>